<dbReference type="InterPro" id="IPR042099">
    <property type="entry name" value="ANL_N_sf"/>
</dbReference>
<dbReference type="InterPro" id="IPR036736">
    <property type="entry name" value="ACP-like_sf"/>
</dbReference>
<proteinExistence type="predicted"/>
<dbReference type="InterPro" id="IPR000873">
    <property type="entry name" value="AMP-dep_synth/lig_dom"/>
</dbReference>
<dbReference type="EMBL" id="JAUEPO010000002">
    <property type="protein sequence ID" value="KAK3332836.1"/>
    <property type="molecule type" value="Genomic_DNA"/>
</dbReference>
<dbReference type="PANTHER" id="PTHR43439:SF2">
    <property type="entry name" value="ENZYME, PUTATIVE (JCVI)-RELATED"/>
    <property type="match status" value="1"/>
</dbReference>
<dbReference type="InterPro" id="IPR051414">
    <property type="entry name" value="Adenylate-forming_Reductase"/>
</dbReference>
<evidence type="ECO:0000256" key="2">
    <source>
        <dbReference type="ARBA" id="ARBA00022553"/>
    </source>
</evidence>
<dbReference type="Pfam" id="PF07993">
    <property type="entry name" value="NAD_binding_4"/>
    <property type="match status" value="1"/>
</dbReference>
<dbReference type="Gene3D" id="3.40.50.12780">
    <property type="entry name" value="N-terminal domain of ligase-like"/>
    <property type="match status" value="1"/>
</dbReference>
<dbReference type="InterPro" id="IPR036291">
    <property type="entry name" value="NAD(P)-bd_dom_sf"/>
</dbReference>
<dbReference type="InterPro" id="IPR009081">
    <property type="entry name" value="PP-bd_ACP"/>
</dbReference>
<organism evidence="6 7">
    <name type="scientific">Cercophora scortea</name>
    <dbReference type="NCBI Taxonomy" id="314031"/>
    <lineage>
        <taxon>Eukaryota</taxon>
        <taxon>Fungi</taxon>
        <taxon>Dikarya</taxon>
        <taxon>Ascomycota</taxon>
        <taxon>Pezizomycotina</taxon>
        <taxon>Sordariomycetes</taxon>
        <taxon>Sordariomycetidae</taxon>
        <taxon>Sordariales</taxon>
        <taxon>Lasiosphaeriaceae</taxon>
        <taxon>Cercophora</taxon>
    </lineage>
</organism>
<reference evidence="6" key="1">
    <citation type="journal article" date="2023" name="Mol. Phylogenet. Evol.">
        <title>Genome-scale phylogeny and comparative genomics of the fungal order Sordariales.</title>
        <authorList>
            <person name="Hensen N."/>
            <person name="Bonometti L."/>
            <person name="Westerberg I."/>
            <person name="Brannstrom I.O."/>
            <person name="Guillou S."/>
            <person name="Cros-Aarteil S."/>
            <person name="Calhoun S."/>
            <person name="Haridas S."/>
            <person name="Kuo A."/>
            <person name="Mondo S."/>
            <person name="Pangilinan J."/>
            <person name="Riley R."/>
            <person name="LaButti K."/>
            <person name="Andreopoulos B."/>
            <person name="Lipzen A."/>
            <person name="Chen C."/>
            <person name="Yan M."/>
            <person name="Daum C."/>
            <person name="Ng V."/>
            <person name="Clum A."/>
            <person name="Steindorff A."/>
            <person name="Ohm R.A."/>
            <person name="Martin F."/>
            <person name="Silar P."/>
            <person name="Natvig D.O."/>
            <person name="Lalanne C."/>
            <person name="Gautier V."/>
            <person name="Ament-Velasquez S.L."/>
            <person name="Kruys A."/>
            <person name="Hutchinson M.I."/>
            <person name="Powell A.J."/>
            <person name="Barry K."/>
            <person name="Miller A.N."/>
            <person name="Grigoriev I.V."/>
            <person name="Debuchy R."/>
            <person name="Gladieux P."/>
            <person name="Hiltunen Thoren M."/>
            <person name="Johannesson H."/>
        </authorList>
    </citation>
    <scope>NUCLEOTIDE SEQUENCE</scope>
    <source>
        <strain evidence="6">SMH4131-1</strain>
    </source>
</reference>
<keyword evidence="1" id="KW-0596">Phosphopantetheine</keyword>
<name>A0AAE0MHI2_9PEZI</name>
<dbReference type="Pfam" id="PF23562">
    <property type="entry name" value="AMP-binding_C_3"/>
    <property type="match status" value="1"/>
</dbReference>
<keyword evidence="2" id="KW-0597">Phosphoprotein</keyword>
<comment type="caution">
    <text evidence="6">The sequence shown here is derived from an EMBL/GenBank/DDBJ whole genome shotgun (WGS) entry which is preliminary data.</text>
</comment>
<dbReference type="Pfam" id="PF00501">
    <property type="entry name" value="AMP-binding"/>
    <property type="match status" value="1"/>
</dbReference>
<feature type="domain" description="AMP-dependent synthetase/ligase" evidence="3">
    <location>
        <begin position="36"/>
        <end position="350"/>
    </location>
</feature>
<dbReference type="Pfam" id="PF00550">
    <property type="entry name" value="PP-binding"/>
    <property type="match status" value="1"/>
</dbReference>
<evidence type="ECO:0000313" key="6">
    <source>
        <dbReference type="EMBL" id="KAK3332836.1"/>
    </source>
</evidence>
<feature type="domain" description="Thioester reductase (TE)" evidence="5">
    <location>
        <begin position="682"/>
        <end position="939"/>
    </location>
</feature>
<dbReference type="PANTHER" id="PTHR43439">
    <property type="entry name" value="PHENYLACETATE-COENZYME A LIGASE"/>
    <property type="match status" value="1"/>
</dbReference>
<feature type="domain" description="Carrier" evidence="4">
    <location>
        <begin position="558"/>
        <end position="600"/>
    </location>
</feature>
<accession>A0AAE0MHI2</accession>
<dbReference type="AlphaFoldDB" id="A0AAE0MHI2"/>
<dbReference type="PROSITE" id="PS00455">
    <property type="entry name" value="AMP_BINDING"/>
    <property type="match status" value="1"/>
</dbReference>
<reference evidence="6" key="2">
    <citation type="submission" date="2023-06" db="EMBL/GenBank/DDBJ databases">
        <authorList>
            <consortium name="Lawrence Berkeley National Laboratory"/>
            <person name="Haridas S."/>
            <person name="Hensen N."/>
            <person name="Bonometti L."/>
            <person name="Westerberg I."/>
            <person name="Brannstrom I.O."/>
            <person name="Guillou S."/>
            <person name="Cros-Aarteil S."/>
            <person name="Calhoun S."/>
            <person name="Kuo A."/>
            <person name="Mondo S."/>
            <person name="Pangilinan J."/>
            <person name="Riley R."/>
            <person name="Labutti K."/>
            <person name="Andreopoulos B."/>
            <person name="Lipzen A."/>
            <person name="Chen C."/>
            <person name="Yanf M."/>
            <person name="Daum C."/>
            <person name="Ng V."/>
            <person name="Clum A."/>
            <person name="Steindorff A."/>
            <person name="Ohm R."/>
            <person name="Martin F."/>
            <person name="Silar P."/>
            <person name="Natvig D."/>
            <person name="Lalanne C."/>
            <person name="Gautier V."/>
            <person name="Ament-Velasquez S.L."/>
            <person name="Kruys A."/>
            <person name="Hutchinson M.I."/>
            <person name="Powell A.J."/>
            <person name="Barry K."/>
            <person name="Miller A.N."/>
            <person name="Grigoriev I.V."/>
            <person name="Debuchy R."/>
            <person name="Gladieux P."/>
            <person name="Thoren M.H."/>
            <person name="Johannesson H."/>
        </authorList>
    </citation>
    <scope>NUCLEOTIDE SEQUENCE</scope>
    <source>
        <strain evidence="6">SMH4131-1</strain>
    </source>
</reference>
<evidence type="ECO:0000313" key="7">
    <source>
        <dbReference type="Proteomes" id="UP001286456"/>
    </source>
</evidence>
<dbReference type="Gene3D" id="1.10.1200.10">
    <property type="entry name" value="ACP-like"/>
    <property type="match status" value="1"/>
</dbReference>
<evidence type="ECO:0000259" key="5">
    <source>
        <dbReference type="Pfam" id="PF07993"/>
    </source>
</evidence>
<dbReference type="SUPFAM" id="SSF56801">
    <property type="entry name" value="Acetyl-CoA synthetase-like"/>
    <property type="match status" value="1"/>
</dbReference>
<dbReference type="InterPro" id="IPR013120">
    <property type="entry name" value="FAR_NAD-bd"/>
</dbReference>
<dbReference type="Gene3D" id="3.40.50.720">
    <property type="entry name" value="NAD(P)-binding Rossmann-like Domain"/>
    <property type="match status" value="1"/>
</dbReference>
<dbReference type="SUPFAM" id="SSF47336">
    <property type="entry name" value="ACP-like"/>
    <property type="match status" value="1"/>
</dbReference>
<dbReference type="SUPFAM" id="SSF51735">
    <property type="entry name" value="NAD(P)-binding Rossmann-fold domains"/>
    <property type="match status" value="1"/>
</dbReference>
<gene>
    <name evidence="6" type="ORF">B0T19DRAFT_457824</name>
</gene>
<dbReference type="Proteomes" id="UP001286456">
    <property type="component" value="Unassembled WGS sequence"/>
</dbReference>
<evidence type="ECO:0000259" key="4">
    <source>
        <dbReference type="Pfam" id="PF00550"/>
    </source>
</evidence>
<dbReference type="InterPro" id="IPR020845">
    <property type="entry name" value="AMP-binding_CS"/>
</dbReference>
<sequence>MRSLPDIVDTLADEVPDNVWVKVPLSSLDSDGPEEEELVWDNVTWRQLSRAVDAMAHWIDQHLGSPATKSETVAYMGVNDIRYAIVILATLKTGYTSLLTSPRNSQQGHSSLLTATSCHKFLFTDELQLIAQNIVTAHTSPVKALQIPLLHDLLDPLSSHPPYLNTTPSPSEQDTLLILHSSGTTGLPKPVHIKAGTLNILPSILSMPTPPGRVNMHDVLYRSRLMLSAAPMFHVMGLNLLLRSIYHQGPLVLLPPGQPPSAPLLIRTITATNPASMIAAPSLLEAMASTPEGLSAISTLETTFFGGAPLSASAGNILAKVTTLVNGLGSTEIFMVASLVPLNPAADWEYLEWNPSVGMHMQPTNDGTSSHELVIRRLPDPQYQFVFFNFPDLEEWRTKDLFVRHPDKEGLWRYIGRMDDVLVLSNGEKMNPVAFEKAVESHPMVKGAVVVGKGRFQAGLILEIEDMFEGEREKILEEIWPCVEEANMLYPAHARVWKSMVRFAVEGKPFVRGAKGSVLRGKTWEVYEEEIGEMYDATQGVVVEEESEGEDGEVLGIVRKAVREVMPARKNELKDDENLFHLGMDSLQVLQLSQVLSSRCRHVSQTQVFRMIYDQPTIERLTLAISTAASMLDASHEAEAVSREEKMSRMIHKYSRDLQRACKTAAATDGIGPSPDGLVVLLTGSTGSLGSYILHKLMDNPQVAHFYCLNRTADAAERQSRSFSDRGLGPIDFDTGHPKVTFLHADFTKERFGLEPTVYQDLQQRADVMLLNAWPVNFNSPLDGFEPAIAGTRRCIDFAASAAHRPHVVFVSSIASVLNYPAARLGTSTESGDRDSGVVVIPEEFELDNSLPLKQGYGESKHVASSVLANAAKVSGVRVTILRAGQLAGPVDGLGVWNRQEWLPSLIATSKSLGKIPGSLGFKDDSIDWLPVDLAASAIVDLSLAYTESGDPVLSCFNLVNPRTTQWSVVAKAVQEFYADRGVSIDVVKYDEWLDDLMALRARGMMTSDQVKRYPALKLVEFFQGRNLKCAGNGMKVAFATERIMERSPTMAGVVAVDGEMVKRWLSAWAF</sequence>
<protein>
    <submittedName>
        <fullName evidence="6">Uncharacterized protein</fullName>
    </submittedName>
</protein>
<keyword evidence="7" id="KW-1185">Reference proteome</keyword>
<evidence type="ECO:0000259" key="3">
    <source>
        <dbReference type="Pfam" id="PF00501"/>
    </source>
</evidence>
<evidence type="ECO:0000256" key="1">
    <source>
        <dbReference type="ARBA" id="ARBA00022450"/>
    </source>
</evidence>